<comment type="subcellular location">
    <subcellularLocation>
        <location evidence="1">Membrane</location>
        <topology evidence="1">Single-pass membrane protein</topology>
    </subcellularLocation>
</comment>
<feature type="compositionally biased region" description="Low complexity" evidence="5">
    <location>
        <begin position="260"/>
        <end position="269"/>
    </location>
</feature>
<feature type="transmembrane region" description="Helical" evidence="6">
    <location>
        <begin position="20"/>
        <end position="42"/>
    </location>
</feature>
<accession>A0A0R3L4A7</accession>
<evidence type="ECO:0000256" key="2">
    <source>
        <dbReference type="ARBA" id="ARBA00022692"/>
    </source>
</evidence>
<sequence>MRFGWRDPDARPDSVAWRSVLRWTLAGAAVAGLHAGGIWLALHREEVSVAGEPPAAVMMELAPLAVAPEAPPDQLPPDKQMTEAQPSPEQETTDKPVELTEEKPEPVVAEVKKPVENVALPLTPPPEIEALKLPEIANAEATLMPPPPQPKAARKPPPKKAAERKKPEDRKIDRTTAPLATPNPRAERVAAPSSSSAFNPSTSPATWKSSVNAHLIRHKGGNPNGAAGTVVVAFTINRSGSVVNSRLVRSSGDPVLDAKAVSTPRSASPVPAPPPDVAGSTIELSLPIRYGQ</sequence>
<dbReference type="NCBIfam" id="TIGR01352">
    <property type="entry name" value="tonB_Cterm"/>
    <property type="match status" value="1"/>
</dbReference>
<dbReference type="InterPro" id="IPR006260">
    <property type="entry name" value="TonB/TolA_C"/>
</dbReference>
<feature type="region of interest" description="Disordered" evidence="5">
    <location>
        <begin position="68"/>
        <end position="107"/>
    </location>
</feature>
<comment type="caution">
    <text evidence="8">The sequence shown here is derived from an EMBL/GenBank/DDBJ whole genome shotgun (WGS) entry which is preliminary data.</text>
</comment>
<gene>
    <name evidence="8" type="ORF">CQ12_06870</name>
</gene>
<evidence type="ECO:0000256" key="4">
    <source>
        <dbReference type="ARBA" id="ARBA00023136"/>
    </source>
</evidence>
<keyword evidence="3 6" id="KW-1133">Transmembrane helix</keyword>
<dbReference type="Proteomes" id="UP000050863">
    <property type="component" value="Unassembled WGS sequence"/>
</dbReference>
<organism evidence="8 9">
    <name type="scientific">Bradyrhizobium jicamae</name>
    <dbReference type="NCBI Taxonomy" id="280332"/>
    <lineage>
        <taxon>Bacteria</taxon>
        <taxon>Pseudomonadati</taxon>
        <taxon>Pseudomonadota</taxon>
        <taxon>Alphaproteobacteria</taxon>
        <taxon>Hyphomicrobiales</taxon>
        <taxon>Nitrobacteraceae</taxon>
        <taxon>Bradyrhizobium</taxon>
    </lineage>
</organism>
<keyword evidence="9" id="KW-1185">Reference proteome</keyword>
<evidence type="ECO:0000313" key="8">
    <source>
        <dbReference type="EMBL" id="KRR02792.1"/>
    </source>
</evidence>
<feature type="compositionally biased region" description="Low complexity" evidence="5">
    <location>
        <begin position="190"/>
        <end position="205"/>
    </location>
</feature>
<dbReference type="RefSeq" id="WP_057837919.1">
    <property type="nucleotide sequence ID" value="NZ_LLXZ01000152.1"/>
</dbReference>
<reference evidence="8 9" key="1">
    <citation type="submission" date="2014-03" db="EMBL/GenBank/DDBJ databases">
        <title>Bradyrhizobium valentinum sp. nov., isolated from effective nodules of Lupinus mariae-josephae, a lupine endemic of basic-lime soils in Eastern Spain.</title>
        <authorList>
            <person name="Duran D."/>
            <person name="Rey L."/>
            <person name="Navarro A."/>
            <person name="Busquets A."/>
            <person name="Imperial J."/>
            <person name="Ruiz-Argueso T."/>
        </authorList>
    </citation>
    <scope>NUCLEOTIDE SEQUENCE [LARGE SCALE GENOMIC DNA]</scope>
    <source>
        <strain evidence="8 9">PAC68</strain>
    </source>
</reference>
<keyword evidence="4 6" id="KW-0472">Membrane</keyword>
<feature type="compositionally biased region" description="Basic and acidic residues" evidence="5">
    <location>
        <begin position="160"/>
        <end position="174"/>
    </location>
</feature>
<feature type="region of interest" description="Disordered" evidence="5">
    <location>
        <begin position="259"/>
        <end position="279"/>
    </location>
</feature>
<protein>
    <recommendedName>
        <fullName evidence="7">TonB C-terminal domain-containing protein</fullName>
    </recommendedName>
</protein>
<evidence type="ECO:0000259" key="7">
    <source>
        <dbReference type="PROSITE" id="PS52015"/>
    </source>
</evidence>
<dbReference type="GO" id="GO:0016020">
    <property type="term" value="C:membrane"/>
    <property type="evidence" value="ECO:0007669"/>
    <property type="project" value="UniProtKB-SubCell"/>
</dbReference>
<dbReference type="AlphaFoldDB" id="A0A0R3L4A7"/>
<dbReference type="PROSITE" id="PS52015">
    <property type="entry name" value="TONB_CTD"/>
    <property type="match status" value="1"/>
</dbReference>
<keyword evidence="2 6" id="KW-0812">Transmembrane</keyword>
<feature type="domain" description="TonB C-terminal" evidence="7">
    <location>
        <begin position="202"/>
        <end position="292"/>
    </location>
</feature>
<name>A0A0R3L4A7_9BRAD</name>
<dbReference type="Gene3D" id="3.30.1150.10">
    <property type="match status" value="1"/>
</dbReference>
<evidence type="ECO:0000256" key="5">
    <source>
        <dbReference type="SAM" id="MobiDB-lite"/>
    </source>
</evidence>
<dbReference type="GO" id="GO:0055085">
    <property type="term" value="P:transmembrane transport"/>
    <property type="evidence" value="ECO:0007669"/>
    <property type="project" value="InterPro"/>
</dbReference>
<dbReference type="OrthoDB" id="7433592at2"/>
<dbReference type="EMBL" id="LLXZ01000152">
    <property type="protein sequence ID" value="KRR02792.1"/>
    <property type="molecule type" value="Genomic_DNA"/>
</dbReference>
<evidence type="ECO:0000256" key="3">
    <source>
        <dbReference type="ARBA" id="ARBA00022989"/>
    </source>
</evidence>
<dbReference type="InterPro" id="IPR037682">
    <property type="entry name" value="TonB_C"/>
</dbReference>
<evidence type="ECO:0000256" key="1">
    <source>
        <dbReference type="ARBA" id="ARBA00004167"/>
    </source>
</evidence>
<dbReference type="Pfam" id="PF03544">
    <property type="entry name" value="TonB_C"/>
    <property type="match status" value="1"/>
</dbReference>
<evidence type="ECO:0000313" key="9">
    <source>
        <dbReference type="Proteomes" id="UP000050863"/>
    </source>
</evidence>
<feature type="compositionally biased region" description="Basic and acidic residues" evidence="5">
    <location>
        <begin position="92"/>
        <end position="107"/>
    </location>
</feature>
<dbReference type="STRING" id="280332.CQ12_06870"/>
<feature type="region of interest" description="Disordered" evidence="5">
    <location>
        <begin position="141"/>
        <end position="209"/>
    </location>
</feature>
<proteinExistence type="predicted"/>
<evidence type="ECO:0000256" key="6">
    <source>
        <dbReference type="SAM" id="Phobius"/>
    </source>
</evidence>
<dbReference type="SUPFAM" id="SSF74653">
    <property type="entry name" value="TolA/TonB C-terminal domain"/>
    <property type="match status" value="1"/>
</dbReference>